<name>A0A249E107_9ENTR</name>
<evidence type="ECO:0000313" key="2">
    <source>
        <dbReference type="Proteomes" id="UP000216438"/>
    </source>
</evidence>
<proteinExistence type="predicted"/>
<sequence>MNNNNKKKYKFIFLFIVHVFTQYSFANENINYKEQRRDPFKPFLLIPCNQGLDKIKKWKLKGVLGKENNYKAWVINQNGEWHQLKTKEFILTNWEINKITLNRMNMNYISVYHPEKKDIHKHCEKNLSEIALFLD</sequence>
<organism evidence="1 2">
    <name type="scientific">Candidatus Hamiltonella defensa</name>
    <name type="common">Bemisia tabaci</name>
    <dbReference type="NCBI Taxonomy" id="672795"/>
    <lineage>
        <taxon>Bacteria</taxon>
        <taxon>Pseudomonadati</taxon>
        <taxon>Pseudomonadota</taxon>
        <taxon>Gammaproteobacteria</taxon>
        <taxon>Enterobacterales</taxon>
        <taxon>Enterobacteriaceae</taxon>
        <taxon>aphid secondary symbionts</taxon>
        <taxon>Candidatus Williamhamiltonella</taxon>
    </lineage>
</organism>
<accession>A0A249E107</accession>
<evidence type="ECO:0000313" key="1">
    <source>
        <dbReference type="EMBL" id="ASX26692.1"/>
    </source>
</evidence>
<protein>
    <submittedName>
        <fullName evidence="1">Uncharacterized protein</fullName>
    </submittedName>
</protein>
<gene>
    <name evidence="1" type="ORF">BA171_06590</name>
</gene>
<dbReference type="EMBL" id="CP016303">
    <property type="protein sequence ID" value="ASX26692.1"/>
    <property type="molecule type" value="Genomic_DNA"/>
</dbReference>
<dbReference type="OrthoDB" id="6562856at2"/>
<reference evidence="1 2" key="2">
    <citation type="submission" date="2017-09" db="EMBL/GenBank/DDBJ databases">
        <title>The genome of whitefly Bemisia tabaci, a global crop pest, provides novel insights into virus transmission, host adaptation and insecticide resistance.</title>
        <authorList>
            <person name="Kaur N."/>
            <person name="Kliot A."/>
            <person name="Pinheiro P.V."/>
            <person name="Luan J."/>
            <person name="Zheng Y."/>
            <person name="Liu W."/>
            <person name="Sun H."/>
            <person name="Yang X."/>
            <person name="Xu Y."/>
            <person name="Luo Y."/>
            <person name="Kruse A."/>
            <person name="Fisher T.W."/>
            <person name="Nelson D.R."/>
            <person name="Elimelech M."/>
            <person name="MacCoss M."/>
            <person name="Johnson R."/>
            <person name="Cohen E."/>
            <person name="Hunter W.B."/>
            <person name="Brown J.K."/>
            <person name="Jander G."/>
            <person name="Cilia M."/>
            <person name="Douglas A.E."/>
            <person name="Ghanim M."/>
            <person name="Simmons A.M."/>
            <person name="Wintermantel W.M."/>
            <person name="Ling K.-S."/>
            <person name="Fei Z."/>
        </authorList>
    </citation>
    <scope>NUCLEOTIDE SEQUENCE [LARGE SCALE GENOMIC DNA]</scope>
    <source>
        <strain evidence="1 2">MEAM1</strain>
    </source>
</reference>
<dbReference type="AlphaFoldDB" id="A0A249E107"/>
<dbReference type="RefSeq" id="WP_016858114.1">
    <property type="nucleotide sequence ID" value="NZ_CP016303.1"/>
</dbReference>
<reference evidence="2" key="1">
    <citation type="submission" date="2016-06" db="EMBL/GenBank/DDBJ databases">
        <authorList>
            <person name="Chen W."/>
            <person name="Hasegawa D.K."/>
        </authorList>
    </citation>
    <scope>NUCLEOTIDE SEQUENCE [LARGE SCALE GENOMIC DNA]</scope>
    <source>
        <strain evidence="2">MEAM1</strain>
    </source>
</reference>
<dbReference type="Proteomes" id="UP000216438">
    <property type="component" value="Chromosome"/>
</dbReference>